<name>A0A517Y1I8_9BACT</name>
<dbReference type="RefSeq" id="WP_238389310.1">
    <property type="nucleotide sequence ID" value="NZ_CP036273.1"/>
</dbReference>
<evidence type="ECO:0000313" key="13">
    <source>
        <dbReference type="Proteomes" id="UP000319576"/>
    </source>
</evidence>
<keyword evidence="6" id="KW-0560">Oxidoreductase</keyword>
<evidence type="ECO:0000256" key="4">
    <source>
        <dbReference type="ARBA" id="ARBA00022832"/>
    </source>
</evidence>
<evidence type="ECO:0000256" key="2">
    <source>
        <dbReference type="ARBA" id="ARBA00008749"/>
    </source>
</evidence>
<dbReference type="AlphaFoldDB" id="A0A517Y1I8"/>
<feature type="domain" description="Fatty acid desaturase" evidence="11">
    <location>
        <begin position="62"/>
        <end position="281"/>
    </location>
</feature>
<comment type="similarity">
    <text evidence="2">Belongs to the fatty acid desaturase type 2 family.</text>
</comment>
<evidence type="ECO:0000256" key="7">
    <source>
        <dbReference type="ARBA" id="ARBA00023004"/>
    </source>
</evidence>
<dbReference type="CDD" id="cd03505">
    <property type="entry name" value="Delta9-FADS-like"/>
    <property type="match status" value="1"/>
</dbReference>
<comment type="subcellular location">
    <subcellularLocation>
        <location evidence="1">Membrane</location>
        <topology evidence="1">Multi-pass membrane protein</topology>
    </subcellularLocation>
</comment>
<organism evidence="12 13">
    <name type="scientific">Urbifossiella limnaea</name>
    <dbReference type="NCBI Taxonomy" id="2528023"/>
    <lineage>
        <taxon>Bacteria</taxon>
        <taxon>Pseudomonadati</taxon>
        <taxon>Planctomycetota</taxon>
        <taxon>Planctomycetia</taxon>
        <taxon>Gemmatales</taxon>
        <taxon>Gemmataceae</taxon>
        <taxon>Urbifossiella</taxon>
    </lineage>
</organism>
<dbReference type="PANTHER" id="PTHR11351">
    <property type="entry name" value="ACYL-COA DESATURASE"/>
    <property type="match status" value="1"/>
</dbReference>
<dbReference type="InterPro" id="IPR005804">
    <property type="entry name" value="FA_desaturase_dom"/>
</dbReference>
<evidence type="ECO:0000256" key="6">
    <source>
        <dbReference type="ARBA" id="ARBA00023002"/>
    </source>
</evidence>
<dbReference type="KEGG" id="uli:ETAA1_56260"/>
<keyword evidence="9 10" id="KW-0472">Membrane</keyword>
<dbReference type="Proteomes" id="UP000319576">
    <property type="component" value="Chromosome"/>
</dbReference>
<gene>
    <name evidence="12" type="ORF">ETAA1_56260</name>
</gene>
<protein>
    <submittedName>
        <fullName evidence="12">Fatty acid desaturase</fullName>
    </submittedName>
</protein>
<evidence type="ECO:0000256" key="1">
    <source>
        <dbReference type="ARBA" id="ARBA00004141"/>
    </source>
</evidence>
<keyword evidence="8" id="KW-0443">Lipid metabolism</keyword>
<evidence type="ECO:0000256" key="3">
    <source>
        <dbReference type="ARBA" id="ARBA00022692"/>
    </source>
</evidence>
<dbReference type="GO" id="GO:0016020">
    <property type="term" value="C:membrane"/>
    <property type="evidence" value="ECO:0007669"/>
    <property type="project" value="UniProtKB-SubCell"/>
</dbReference>
<evidence type="ECO:0000313" key="12">
    <source>
        <dbReference type="EMBL" id="QDU23622.1"/>
    </source>
</evidence>
<evidence type="ECO:0000256" key="10">
    <source>
        <dbReference type="SAM" id="Phobius"/>
    </source>
</evidence>
<keyword evidence="13" id="KW-1185">Reference proteome</keyword>
<dbReference type="GO" id="GO:0006631">
    <property type="term" value="P:fatty acid metabolic process"/>
    <property type="evidence" value="ECO:0007669"/>
    <property type="project" value="UniProtKB-KW"/>
</dbReference>
<proteinExistence type="inferred from homology"/>
<keyword evidence="7" id="KW-0408">Iron</keyword>
<dbReference type="InterPro" id="IPR015876">
    <property type="entry name" value="Acyl-CoA_DS"/>
</dbReference>
<feature type="transmembrane region" description="Helical" evidence="10">
    <location>
        <begin position="62"/>
        <end position="83"/>
    </location>
</feature>
<dbReference type="PRINTS" id="PR00075">
    <property type="entry name" value="FACDDSATRASE"/>
</dbReference>
<dbReference type="PANTHER" id="PTHR11351:SF3">
    <property type="entry name" value="BLL4393 PROTEIN"/>
    <property type="match status" value="1"/>
</dbReference>
<feature type="transmembrane region" description="Helical" evidence="10">
    <location>
        <begin position="26"/>
        <end position="50"/>
    </location>
</feature>
<evidence type="ECO:0000256" key="9">
    <source>
        <dbReference type="ARBA" id="ARBA00023136"/>
    </source>
</evidence>
<keyword evidence="5 10" id="KW-1133">Transmembrane helix</keyword>
<feature type="transmembrane region" description="Helical" evidence="10">
    <location>
        <begin position="202"/>
        <end position="221"/>
    </location>
</feature>
<evidence type="ECO:0000256" key="5">
    <source>
        <dbReference type="ARBA" id="ARBA00022989"/>
    </source>
</evidence>
<keyword evidence="4" id="KW-0276">Fatty acid metabolism</keyword>
<evidence type="ECO:0000256" key="8">
    <source>
        <dbReference type="ARBA" id="ARBA00023098"/>
    </source>
</evidence>
<reference evidence="12 13" key="1">
    <citation type="submission" date="2019-02" db="EMBL/GenBank/DDBJ databases">
        <title>Deep-cultivation of Planctomycetes and their phenomic and genomic characterization uncovers novel biology.</title>
        <authorList>
            <person name="Wiegand S."/>
            <person name="Jogler M."/>
            <person name="Boedeker C."/>
            <person name="Pinto D."/>
            <person name="Vollmers J."/>
            <person name="Rivas-Marin E."/>
            <person name="Kohn T."/>
            <person name="Peeters S.H."/>
            <person name="Heuer A."/>
            <person name="Rast P."/>
            <person name="Oberbeckmann S."/>
            <person name="Bunk B."/>
            <person name="Jeske O."/>
            <person name="Meyerdierks A."/>
            <person name="Storesund J.E."/>
            <person name="Kallscheuer N."/>
            <person name="Luecker S."/>
            <person name="Lage O.M."/>
            <person name="Pohl T."/>
            <person name="Merkel B.J."/>
            <person name="Hornburger P."/>
            <person name="Mueller R.-W."/>
            <person name="Bruemmer F."/>
            <person name="Labrenz M."/>
            <person name="Spormann A.M."/>
            <person name="Op den Camp H."/>
            <person name="Overmann J."/>
            <person name="Amann R."/>
            <person name="Jetten M.S.M."/>
            <person name="Mascher T."/>
            <person name="Medema M.H."/>
            <person name="Devos D.P."/>
            <person name="Kaster A.-K."/>
            <person name="Ovreas L."/>
            <person name="Rohde M."/>
            <person name="Galperin M.Y."/>
            <person name="Jogler C."/>
        </authorList>
    </citation>
    <scope>NUCLEOTIDE SEQUENCE [LARGE SCALE GENOMIC DNA]</scope>
    <source>
        <strain evidence="12 13">ETA_A1</strain>
    </source>
</reference>
<keyword evidence="3 10" id="KW-0812">Transmembrane</keyword>
<dbReference type="EMBL" id="CP036273">
    <property type="protein sequence ID" value="QDU23622.1"/>
    <property type="molecule type" value="Genomic_DNA"/>
</dbReference>
<accession>A0A517Y1I8</accession>
<sequence>MTEKAVVPVAEPAAELPTAPPGRAPVLVQAVILLVIVVPLLGLVAAPFFLWGWGFSWTDLGLLLGMYLATALGITVGFHRLFVHRSFETYTWVKVVFAALGSMALQGSLFKWVAYHRRHHQHSDSADDPHTPHHAGGGVLGALRGAWHSHVGWFFRADPPDLYDYVKDLQKSRALRVADALWPLWVVLGLVIPGLIGGLVKMSWVGVWSGIVWGGLARIFLVHHVTWSVNSACHLWGFRPYRSADESRNNVVFGILALGEGWHNAHHAFPTSARHGLSWWQVDVSYYLIRVMSWVGLAWGVKVPTHEAIARAGWKTPAEPVTSAQPAADAT</sequence>
<feature type="transmembrane region" description="Helical" evidence="10">
    <location>
        <begin position="95"/>
        <end position="114"/>
    </location>
</feature>
<dbReference type="GO" id="GO:0016717">
    <property type="term" value="F:oxidoreductase activity, acting on paired donors, with oxidation of a pair of donors resulting in the reduction of molecular oxygen to two molecules of water"/>
    <property type="evidence" value="ECO:0007669"/>
    <property type="project" value="InterPro"/>
</dbReference>
<dbReference type="Pfam" id="PF00487">
    <property type="entry name" value="FA_desaturase"/>
    <property type="match status" value="1"/>
</dbReference>
<evidence type="ECO:0000259" key="11">
    <source>
        <dbReference type="Pfam" id="PF00487"/>
    </source>
</evidence>
<feature type="transmembrane region" description="Helical" evidence="10">
    <location>
        <begin position="177"/>
        <end position="196"/>
    </location>
</feature>